<dbReference type="KEGG" id="csty:KN1_14060"/>
<evidence type="ECO:0000313" key="2">
    <source>
        <dbReference type="Proteomes" id="UP000825123"/>
    </source>
</evidence>
<name>A0A8D5ZHY0_9CREN</name>
<evidence type="ECO:0000313" key="1">
    <source>
        <dbReference type="EMBL" id="BCU70109.1"/>
    </source>
</evidence>
<organism evidence="1 2">
    <name type="scientific">Stygiolobus caldivivus</name>
    <dbReference type="NCBI Taxonomy" id="2824673"/>
    <lineage>
        <taxon>Archaea</taxon>
        <taxon>Thermoproteota</taxon>
        <taxon>Thermoprotei</taxon>
        <taxon>Sulfolobales</taxon>
        <taxon>Sulfolobaceae</taxon>
        <taxon>Stygiolobus</taxon>
    </lineage>
</organism>
<dbReference type="AlphaFoldDB" id="A0A8D5ZHY0"/>
<protein>
    <submittedName>
        <fullName evidence="1">Uncharacterized protein</fullName>
    </submittedName>
</protein>
<dbReference type="Proteomes" id="UP000825123">
    <property type="component" value="Chromosome"/>
</dbReference>
<accession>A0A8D5ZHY0</accession>
<keyword evidence="2" id="KW-1185">Reference proteome</keyword>
<proteinExistence type="predicted"/>
<sequence>MCYEKYEKSMIKQRSTVRKRVVVTAPSSK</sequence>
<reference evidence="1 2" key="1">
    <citation type="submission" date="2021-04" db="EMBL/GenBank/DDBJ databases">
        <title>Complete genome sequence of Stygiolobus sp. KN-1.</title>
        <authorList>
            <person name="Nakamura K."/>
            <person name="Sakai H."/>
            <person name="Kurosawa N."/>
        </authorList>
    </citation>
    <scope>NUCLEOTIDE SEQUENCE [LARGE SCALE GENOMIC DNA]</scope>
    <source>
        <strain evidence="1 2">KN-1</strain>
    </source>
</reference>
<dbReference type="EMBL" id="AP024597">
    <property type="protein sequence ID" value="BCU70109.1"/>
    <property type="molecule type" value="Genomic_DNA"/>
</dbReference>
<gene>
    <name evidence="1" type="ORF">KN1_14060</name>
</gene>